<sequence length="171" mass="18624">MDFDKNLLVIAGCGIGLLVLWCLCCRNSDCLAEDEGYAKHDTNIVVTSARHVPLEESTYNESQPFRSRHQEGFNGMRTGNVYEEASAPDAPDPPYPLEDTMPMPQPSPRDDRTSAAEVHHSSETTPSAANQSNSTPSCPPQEDSSSCPAVQSESSTNDNPPSYEEVMSSEQ</sequence>
<feature type="region of interest" description="Disordered" evidence="1">
    <location>
        <begin position="55"/>
        <end position="171"/>
    </location>
</feature>
<evidence type="ECO:0000313" key="3">
    <source>
        <dbReference type="Proteomes" id="UP000092461"/>
    </source>
</evidence>
<organism evidence="2 3">
    <name type="scientific">Lutzomyia longipalpis</name>
    <name type="common">Sand fly</name>
    <dbReference type="NCBI Taxonomy" id="7200"/>
    <lineage>
        <taxon>Eukaryota</taxon>
        <taxon>Metazoa</taxon>
        <taxon>Ecdysozoa</taxon>
        <taxon>Arthropoda</taxon>
        <taxon>Hexapoda</taxon>
        <taxon>Insecta</taxon>
        <taxon>Pterygota</taxon>
        <taxon>Neoptera</taxon>
        <taxon>Endopterygota</taxon>
        <taxon>Diptera</taxon>
        <taxon>Nematocera</taxon>
        <taxon>Psychodoidea</taxon>
        <taxon>Psychodidae</taxon>
        <taxon>Lutzomyia</taxon>
        <taxon>Lutzomyia</taxon>
    </lineage>
</organism>
<keyword evidence="3" id="KW-1185">Reference proteome</keyword>
<dbReference type="EnsemblMetazoa" id="LLOJ007283-RA">
    <property type="protein sequence ID" value="LLOJ007283-PA"/>
    <property type="gene ID" value="LLOJ007283"/>
</dbReference>
<proteinExistence type="predicted"/>
<accession>A0A1B0CQY4</accession>
<evidence type="ECO:0000313" key="2">
    <source>
        <dbReference type="EnsemblMetazoa" id="LLOJ007283-PA"/>
    </source>
</evidence>
<dbReference type="AlphaFoldDB" id="A0A1B0CQY4"/>
<reference evidence="2" key="1">
    <citation type="submission" date="2020-05" db="UniProtKB">
        <authorList>
            <consortium name="EnsemblMetazoa"/>
        </authorList>
    </citation>
    <scope>IDENTIFICATION</scope>
    <source>
        <strain evidence="2">Jacobina</strain>
    </source>
</reference>
<feature type="compositionally biased region" description="Polar residues" evidence="1">
    <location>
        <begin position="123"/>
        <end position="160"/>
    </location>
</feature>
<feature type="compositionally biased region" description="Basic and acidic residues" evidence="1">
    <location>
        <begin position="108"/>
        <end position="122"/>
    </location>
</feature>
<dbReference type="EMBL" id="AJWK01024223">
    <property type="status" value="NOT_ANNOTATED_CDS"/>
    <property type="molecule type" value="Genomic_DNA"/>
</dbReference>
<name>A0A1B0CQY4_LUTLO</name>
<dbReference type="VEuPathDB" id="VectorBase:LLOJ007283"/>
<dbReference type="Proteomes" id="UP000092461">
    <property type="component" value="Unassembled WGS sequence"/>
</dbReference>
<evidence type="ECO:0000256" key="1">
    <source>
        <dbReference type="SAM" id="MobiDB-lite"/>
    </source>
</evidence>
<protein>
    <submittedName>
        <fullName evidence="2">Uncharacterized protein</fullName>
    </submittedName>
</protein>